<dbReference type="EMBL" id="ML179439">
    <property type="protein sequence ID" value="THU87696.1"/>
    <property type="molecule type" value="Genomic_DNA"/>
</dbReference>
<name>A0A4S8LFA3_DENBC</name>
<proteinExistence type="predicted"/>
<accession>A0A4S8LFA3</accession>
<dbReference type="Proteomes" id="UP000297245">
    <property type="component" value="Unassembled WGS sequence"/>
</dbReference>
<sequence length="132" mass="15234">MVRVHRRVLQRIEDETQRADHQAAVDQAVIQFARRIQHSISGGAADAVILLQKYLHLVSLLSKRPLATERVTYTGELPTWAMSMKEYLIEDLESYPEWMDAIESLVSLEASFKFNDFKKILPTVTNRVQPYC</sequence>
<evidence type="ECO:0000313" key="2">
    <source>
        <dbReference type="Proteomes" id="UP000297245"/>
    </source>
</evidence>
<dbReference type="AlphaFoldDB" id="A0A4S8LFA3"/>
<protein>
    <submittedName>
        <fullName evidence="1">Uncharacterized protein</fullName>
    </submittedName>
</protein>
<evidence type="ECO:0000313" key="1">
    <source>
        <dbReference type="EMBL" id="THU87696.1"/>
    </source>
</evidence>
<reference evidence="1 2" key="1">
    <citation type="journal article" date="2019" name="Nat. Ecol. Evol.">
        <title>Megaphylogeny resolves global patterns of mushroom evolution.</title>
        <authorList>
            <person name="Varga T."/>
            <person name="Krizsan K."/>
            <person name="Foldi C."/>
            <person name="Dima B."/>
            <person name="Sanchez-Garcia M."/>
            <person name="Sanchez-Ramirez S."/>
            <person name="Szollosi G.J."/>
            <person name="Szarkandi J.G."/>
            <person name="Papp V."/>
            <person name="Albert L."/>
            <person name="Andreopoulos W."/>
            <person name="Angelini C."/>
            <person name="Antonin V."/>
            <person name="Barry K.W."/>
            <person name="Bougher N.L."/>
            <person name="Buchanan P."/>
            <person name="Buyck B."/>
            <person name="Bense V."/>
            <person name="Catcheside P."/>
            <person name="Chovatia M."/>
            <person name="Cooper J."/>
            <person name="Damon W."/>
            <person name="Desjardin D."/>
            <person name="Finy P."/>
            <person name="Geml J."/>
            <person name="Haridas S."/>
            <person name="Hughes K."/>
            <person name="Justo A."/>
            <person name="Karasinski D."/>
            <person name="Kautmanova I."/>
            <person name="Kiss B."/>
            <person name="Kocsube S."/>
            <person name="Kotiranta H."/>
            <person name="LaButti K.M."/>
            <person name="Lechner B.E."/>
            <person name="Liimatainen K."/>
            <person name="Lipzen A."/>
            <person name="Lukacs Z."/>
            <person name="Mihaltcheva S."/>
            <person name="Morgado L.N."/>
            <person name="Niskanen T."/>
            <person name="Noordeloos M.E."/>
            <person name="Ohm R.A."/>
            <person name="Ortiz-Santana B."/>
            <person name="Ovrebo C."/>
            <person name="Racz N."/>
            <person name="Riley R."/>
            <person name="Savchenko A."/>
            <person name="Shiryaev A."/>
            <person name="Soop K."/>
            <person name="Spirin V."/>
            <person name="Szebenyi C."/>
            <person name="Tomsovsky M."/>
            <person name="Tulloss R.E."/>
            <person name="Uehling J."/>
            <person name="Grigoriev I.V."/>
            <person name="Vagvolgyi C."/>
            <person name="Papp T."/>
            <person name="Martin F.M."/>
            <person name="Miettinen O."/>
            <person name="Hibbett D.S."/>
            <person name="Nagy L.G."/>
        </authorList>
    </citation>
    <scope>NUCLEOTIDE SEQUENCE [LARGE SCALE GENOMIC DNA]</scope>
    <source>
        <strain evidence="1 2">CBS 962.96</strain>
    </source>
</reference>
<gene>
    <name evidence="1" type="ORF">K435DRAFT_867022</name>
</gene>
<organism evidence="1 2">
    <name type="scientific">Dendrothele bispora (strain CBS 962.96)</name>
    <dbReference type="NCBI Taxonomy" id="1314807"/>
    <lineage>
        <taxon>Eukaryota</taxon>
        <taxon>Fungi</taxon>
        <taxon>Dikarya</taxon>
        <taxon>Basidiomycota</taxon>
        <taxon>Agaricomycotina</taxon>
        <taxon>Agaricomycetes</taxon>
        <taxon>Agaricomycetidae</taxon>
        <taxon>Agaricales</taxon>
        <taxon>Agaricales incertae sedis</taxon>
        <taxon>Dendrothele</taxon>
    </lineage>
</organism>
<keyword evidence="2" id="KW-1185">Reference proteome</keyword>